<organism evidence="1 2">
    <name type="scientific">Geodermatophilus maliterrae</name>
    <dbReference type="NCBI Taxonomy" id="3162531"/>
    <lineage>
        <taxon>Bacteria</taxon>
        <taxon>Bacillati</taxon>
        <taxon>Actinomycetota</taxon>
        <taxon>Actinomycetes</taxon>
        <taxon>Geodermatophilales</taxon>
        <taxon>Geodermatophilaceae</taxon>
        <taxon>Geodermatophilus</taxon>
    </lineage>
</organism>
<evidence type="ECO:0000313" key="1">
    <source>
        <dbReference type="EMBL" id="MEX5720027.1"/>
    </source>
</evidence>
<protein>
    <submittedName>
        <fullName evidence="1">Uncharacterized protein</fullName>
    </submittedName>
</protein>
<sequence length="75" mass="8508">MTSAVTRGVPVELLLELDLARVDLVWARRAHSGEDDRAGRTRVARCRERIDALLDMWNDSGVCTSDRLEISRPEE</sequence>
<keyword evidence="2" id="KW-1185">Reference proteome</keyword>
<evidence type="ECO:0000313" key="2">
    <source>
        <dbReference type="Proteomes" id="UP001560045"/>
    </source>
</evidence>
<dbReference type="RefSeq" id="WP_369208447.1">
    <property type="nucleotide sequence ID" value="NZ_JBFNXQ010000057.1"/>
</dbReference>
<dbReference type="EMBL" id="JBFNXQ010000057">
    <property type="protein sequence ID" value="MEX5720027.1"/>
    <property type="molecule type" value="Genomic_DNA"/>
</dbReference>
<dbReference type="Proteomes" id="UP001560045">
    <property type="component" value="Unassembled WGS sequence"/>
</dbReference>
<gene>
    <name evidence="1" type="ORF">ABQ292_16815</name>
</gene>
<comment type="caution">
    <text evidence="1">The sequence shown here is derived from an EMBL/GenBank/DDBJ whole genome shotgun (WGS) entry which is preliminary data.</text>
</comment>
<accession>A0ABV3XI51</accession>
<name>A0ABV3XI51_9ACTN</name>
<proteinExistence type="predicted"/>
<reference evidence="1 2" key="1">
    <citation type="submission" date="2024-06" db="EMBL/GenBank/DDBJ databases">
        <title>Draft genome sequence of Geodermatophilus badlandi, a novel member of the Geodermatophilaceae isolated from badland sedimentary rocks in the Red desert, Wyoming, USA.</title>
        <authorList>
            <person name="Ben Tekaya S."/>
            <person name="Nouioui I."/>
            <person name="Flores G.M."/>
            <person name="Shaal M.N."/>
            <person name="Bredoire F."/>
            <person name="Basile F."/>
            <person name="Van Diepen L."/>
            <person name="Ward N.L."/>
        </authorList>
    </citation>
    <scope>NUCLEOTIDE SEQUENCE [LARGE SCALE GENOMIC DNA]</scope>
    <source>
        <strain evidence="1 2">WL48A</strain>
    </source>
</reference>